<dbReference type="RefSeq" id="WP_153446618.1">
    <property type="nucleotide sequence ID" value="NZ_CP045699.1"/>
</dbReference>
<keyword evidence="3" id="KW-0472">Membrane</keyword>
<dbReference type="InterPro" id="IPR029787">
    <property type="entry name" value="Nucleotide_cyclase"/>
</dbReference>
<dbReference type="EC" id="2.7.7.65" evidence="1"/>
<comment type="catalytic activity">
    <reaction evidence="2">
        <text>2 GTP = 3',3'-c-di-GMP + 2 diphosphate</text>
        <dbReference type="Rhea" id="RHEA:24898"/>
        <dbReference type="ChEBI" id="CHEBI:33019"/>
        <dbReference type="ChEBI" id="CHEBI:37565"/>
        <dbReference type="ChEBI" id="CHEBI:58805"/>
        <dbReference type="EC" id="2.7.7.65"/>
    </reaction>
</comment>
<evidence type="ECO:0000313" key="5">
    <source>
        <dbReference type="EMBL" id="QGA64576.1"/>
    </source>
</evidence>
<protein>
    <recommendedName>
        <fullName evidence="1">diguanylate cyclase</fullName>
        <ecNumber evidence="1">2.7.7.65</ecNumber>
    </recommendedName>
</protein>
<proteinExistence type="predicted"/>
<dbReference type="GO" id="GO:0052621">
    <property type="term" value="F:diguanylate cyclase activity"/>
    <property type="evidence" value="ECO:0007669"/>
    <property type="project" value="UniProtKB-EC"/>
</dbReference>
<dbReference type="Gene3D" id="3.30.450.20">
    <property type="entry name" value="PAS domain"/>
    <property type="match status" value="1"/>
</dbReference>
<keyword evidence="3" id="KW-0812">Transmembrane</keyword>
<dbReference type="SUPFAM" id="SSF55073">
    <property type="entry name" value="Nucleotide cyclase"/>
    <property type="match status" value="1"/>
</dbReference>
<evidence type="ECO:0000313" key="6">
    <source>
        <dbReference type="Proteomes" id="UP000348942"/>
    </source>
</evidence>
<evidence type="ECO:0000256" key="2">
    <source>
        <dbReference type="ARBA" id="ARBA00034247"/>
    </source>
</evidence>
<dbReference type="InterPro" id="IPR033462">
    <property type="entry name" value="Cache_3-Cache_2"/>
</dbReference>
<dbReference type="Pfam" id="PF00990">
    <property type="entry name" value="GGDEF"/>
    <property type="match status" value="1"/>
</dbReference>
<name>A0A5Q0TEI5_9VIBR</name>
<dbReference type="NCBIfam" id="TIGR00254">
    <property type="entry name" value="GGDEF"/>
    <property type="match status" value="1"/>
</dbReference>
<dbReference type="Pfam" id="PF17201">
    <property type="entry name" value="Cache_3-Cache_2"/>
    <property type="match status" value="1"/>
</dbReference>
<keyword evidence="6" id="KW-1185">Reference proteome</keyword>
<dbReference type="Proteomes" id="UP000348942">
    <property type="component" value="Chromosome 1"/>
</dbReference>
<sequence length="312" mass="35164">MIKSSVDKEEMLHLVDANLLKKKLADYQPGDTGFIYIIDKNGKIILQPEGKQHISSQELFNSNMNAFLKQVKAEPEGTFIQPVEVNGKTVVEPIAYKHYDFLNWTVATGISDSELNQSTTHLYGSLITAVICVFLIIASLIFVLTIRHRKQIIAEKKDYLTGLDNRRCFMELAQVVEQTSSNIYSIVLFDIDKFKNVNDTYGHAEGDEVIREVTHVLKQFESPNVFVSRHGGEEFILLLNDLNEIEAKAIAEDIRIRISKISSLKCRFTISGGVFEADSDKHNLNEAIAFADEGLYVAKQSGRNQIVIKHVS</sequence>
<accession>A0A5Q0TEI5</accession>
<dbReference type="InterPro" id="IPR043128">
    <property type="entry name" value="Rev_trsase/Diguanyl_cyclase"/>
</dbReference>
<organism evidence="5 6">
    <name type="scientific">Vibrio algicola</name>
    <dbReference type="NCBI Taxonomy" id="2662262"/>
    <lineage>
        <taxon>Bacteria</taxon>
        <taxon>Pseudomonadati</taxon>
        <taxon>Pseudomonadota</taxon>
        <taxon>Gammaproteobacteria</taxon>
        <taxon>Vibrionales</taxon>
        <taxon>Vibrionaceae</taxon>
        <taxon>Vibrio</taxon>
    </lineage>
</organism>
<dbReference type="CDD" id="cd12912">
    <property type="entry name" value="PDC2_MCP_like"/>
    <property type="match status" value="1"/>
</dbReference>
<dbReference type="InterPro" id="IPR000160">
    <property type="entry name" value="GGDEF_dom"/>
</dbReference>
<dbReference type="CDD" id="cd01949">
    <property type="entry name" value="GGDEF"/>
    <property type="match status" value="1"/>
</dbReference>
<dbReference type="SMART" id="SM00267">
    <property type="entry name" value="GGDEF"/>
    <property type="match status" value="1"/>
</dbReference>
<dbReference type="PANTHER" id="PTHR45138:SF9">
    <property type="entry name" value="DIGUANYLATE CYCLASE DGCM-RELATED"/>
    <property type="match status" value="1"/>
</dbReference>
<dbReference type="PROSITE" id="PS50887">
    <property type="entry name" value="GGDEF"/>
    <property type="match status" value="1"/>
</dbReference>
<feature type="transmembrane region" description="Helical" evidence="3">
    <location>
        <begin position="122"/>
        <end position="146"/>
    </location>
</feature>
<keyword evidence="3" id="KW-1133">Transmembrane helix</keyword>
<feature type="domain" description="GGDEF" evidence="4">
    <location>
        <begin position="182"/>
        <end position="311"/>
    </location>
</feature>
<evidence type="ECO:0000259" key="4">
    <source>
        <dbReference type="PROSITE" id="PS50887"/>
    </source>
</evidence>
<reference evidence="5 6" key="1">
    <citation type="submission" date="2019-10" db="EMBL/GenBank/DDBJ databases">
        <title>Vibrio sp. nov., isolated from Coralline algae surface.</title>
        <authorList>
            <person name="Geng Y."/>
            <person name="Zhang X."/>
        </authorList>
    </citation>
    <scope>NUCLEOTIDE SEQUENCE [LARGE SCALE GENOMIC DNA]</scope>
    <source>
        <strain evidence="5 6">SM1977</strain>
    </source>
</reference>
<dbReference type="AlphaFoldDB" id="A0A5Q0TEI5"/>
<dbReference type="EMBL" id="CP045699">
    <property type="protein sequence ID" value="QGA64576.1"/>
    <property type="molecule type" value="Genomic_DNA"/>
</dbReference>
<gene>
    <name evidence="5" type="ORF">GFB47_03615</name>
</gene>
<evidence type="ECO:0000256" key="1">
    <source>
        <dbReference type="ARBA" id="ARBA00012528"/>
    </source>
</evidence>
<dbReference type="Gene3D" id="3.30.70.270">
    <property type="match status" value="1"/>
</dbReference>
<dbReference type="PANTHER" id="PTHR45138">
    <property type="entry name" value="REGULATORY COMPONENTS OF SENSORY TRANSDUCTION SYSTEM"/>
    <property type="match status" value="1"/>
</dbReference>
<dbReference type="InterPro" id="IPR050469">
    <property type="entry name" value="Diguanylate_Cyclase"/>
</dbReference>
<evidence type="ECO:0000256" key="3">
    <source>
        <dbReference type="SAM" id="Phobius"/>
    </source>
</evidence>